<dbReference type="Proteomes" id="UP001056120">
    <property type="component" value="Linkage Group LG16"/>
</dbReference>
<evidence type="ECO:0000313" key="2">
    <source>
        <dbReference type="Proteomes" id="UP001056120"/>
    </source>
</evidence>
<accession>A0ACB9FXJ4</accession>
<protein>
    <submittedName>
        <fullName evidence="1">Uncharacterized protein</fullName>
    </submittedName>
</protein>
<gene>
    <name evidence="1" type="ORF">L1987_50099</name>
</gene>
<name>A0ACB9FXJ4_9ASTR</name>
<organism evidence="1 2">
    <name type="scientific">Smallanthus sonchifolius</name>
    <dbReference type="NCBI Taxonomy" id="185202"/>
    <lineage>
        <taxon>Eukaryota</taxon>
        <taxon>Viridiplantae</taxon>
        <taxon>Streptophyta</taxon>
        <taxon>Embryophyta</taxon>
        <taxon>Tracheophyta</taxon>
        <taxon>Spermatophyta</taxon>
        <taxon>Magnoliopsida</taxon>
        <taxon>eudicotyledons</taxon>
        <taxon>Gunneridae</taxon>
        <taxon>Pentapetalae</taxon>
        <taxon>asterids</taxon>
        <taxon>campanulids</taxon>
        <taxon>Asterales</taxon>
        <taxon>Asteraceae</taxon>
        <taxon>Asteroideae</taxon>
        <taxon>Heliantheae alliance</taxon>
        <taxon>Millerieae</taxon>
        <taxon>Smallanthus</taxon>
    </lineage>
</organism>
<reference evidence="1 2" key="2">
    <citation type="journal article" date="2022" name="Mol. Ecol. Resour.">
        <title>The genomes of chicory, endive, great burdock and yacon provide insights into Asteraceae paleo-polyploidization history and plant inulin production.</title>
        <authorList>
            <person name="Fan W."/>
            <person name="Wang S."/>
            <person name="Wang H."/>
            <person name="Wang A."/>
            <person name="Jiang F."/>
            <person name="Liu H."/>
            <person name="Zhao H."/>
            <person name="Xu D."/>
            <person name="Zhang Y."/>
        </authorList>
    </citation>
    <scope>NUCLEOTIDE SEQUENCE [LARGE SCALE GENOMIC DNA]</scope>
    <source>
        <strain evidence="2">cv. Yunnan</strain>
        <tissue evidence="1">Leaves</tissue>
    </source>
</reference>
<proteinExistence type="predicted"/>
<keyword evidence="2" id="KW-1185">Reference proteome</keyword>
<evidence type="ECO:0000313" key="1">
    <source>
        <dbReference type="EMBL" id="KAI3775520.1"/>
    </source>
</evidence>
<sequence length="114" mass="12902">MAYSRAVSSFCVRLQSLSPKFNTKTSVSLFNDSSSFIKSTSKPQISSSMRRTSRFVTTGIERLDDDDAITYRHCIILLKIRLVDGFSKLGISPSRNFNAFMTLFLTSYTKQSFC</sequence>
<comment type="caution">
    <text evidence="1">The sequence shown here is derived from an EMBL/GenBank/DDBJ whole genome shotgun (WGS) entry which is preliminary data.</text>
</comment>
<reference evidence="2" key="1">
    <citation type="journal article" date="2022" name="Mol. Ecol. Resour.">
        <title>The genomes of chicory, endive, great burdock and yacon provide insights into Asteraceae palaeo-polyploidization history and plant inulin production.</title>
        <authorList>
            <person name="Fan W."/>
            <person name="Wang S."/>
            <person name="Wang H."/>
            <person name="Wang A."/>
            <person name="Jiang F."/>
            <person name="Liu H."/>
            <person name="Zhao H."/>
            <person name="Xu D."/>
            <person name="Zhang Y."/>
        </authorList>
    </citation>
    <scope>NUCLEOTIDE SEQUENCE [LARGE SCALE GENOMIC DNA]</scope>
    <source>
        <strain evidence="2">cv. Yunnan</strain>
    </source>
</reference>
<dbReference type="EMBL" id="CM042033">
    <property type="protein sequence ID" value="KAI3775520.1"/>
    <property type="molecule type" value="Genomic_DNA"/>
</dbReference>